<reference evidence="2" key="1">
    <citation type="journal article" date="2024" name="Proc. Natl. Acad. Sci. U.S.A.">
        <title>Extraordinary preservation of gene collinearity over three hundred million years revealed in homosporous lycophytes.</title>
        <authorList>
            <person name="Li C."/>
            <person name="Wickell D."/>
            <person name="Kuo L.Y."/>
            <person name="Chen X."/>
            <person name="Nie B."/>
            <person name="Liao X."/>
            <person name="Peng D."/>
            <person name="Ji J."/>
            <person name="Jenkins J."/>
            <person name="Williams M."/>
            <person name="Shu S."/>
            <person name="Plott C."/>
            <person name="Barry K."/>
            <person name="Rajasekar S."/>
            <person name="Grimwood J."/>
            <person name="Han X."/>
            <person name="Sun S."/>
            <person name="Hou Z."/>
            <person name="He W."/>
            <person name="Dai G."/>
            <person name="Sun C."/>
            <person name="Schmutz J."/>
            <person name="Leebens-Mack J.H."/>
            <person name="Li F.W."/>
            <person name="Wang L."/>
        </authorList>
    </citation>
    <scope>NUCLEOTIDE SEQUENCE [LARGE SCALE GENOMIC DNA]</scope>
    <source>
        <strain evidence="2">cv. PW_Plant_1</strain>
    </source>
</reference>
<evidence type="ECO:0000313" key="2">
    <source>
        <dbReference type="Proteomes" id="UP001162992"/>
    </source>
</evidence>
<comment type="caution">
    <text evidence="1">The sequence shown here is derived from an EMBL/GenBank/DDBJ whole genome shotgun (WGS) entry which is preliminary data.</text>
</comment>
<sequence length="184" mass="19782">MATRGAGRAGGGSNNSIAAWVERVDRLVDGSGRYSSALKSAFIHFQTLCPGPAIPQTLLLPALQYFLQKIVDELDSKAGKLCLRPISEEDLERVAQSDPSLDMQQPIDYEQFDKFARKMLKYVALDRGKRLGLFMLGGIVVVHMAKSTLGKIPFIGPPIGAVMSFLLPTAIAGPAVGVAGAMYM</sequence>
<dbReference type="EMBL" id="CM055099">
    <property type="protein sequence ID" value="KAJ7546792.1"/>
    <property type="molecule type" value="Genomic_DNA"/>
</dbReference>
<protein>
    <submittedName>
        <fullName evidence="1">Uncharacterized protein</fullName>
    </submittedName>
</protein>
<keyword evidence="2" id="KW-1185">Reference proteome</keyword>
<dbReference type="Proteomes" id="UP001162992">
    <property type="component" value="Chromosome 8"/>
</dbReference>
<name>A0ACC2CXS0_DIPCM</name>
<proteinExistence type="predicted"/>
<organism evidence="1 2">
    <name type="scientific">Diphasiastrum complanatum</name>
    <name type="common">Issler's clubmoss</name>
    <name type="synonym">Lycopodium complanatum</name>
    <dbReference type="NCBI Taxonomy" id="34168"/>
    <lineage>
        <taxon>Eukaryota</taxon>
        <taxon>Viridiplantae</taxon>
        <taxon>Streptophyta</taxon>
        <taxon>Embryophyta</taxon>
        <taxon>Tracheophyta</taxon>
        <taxon>Lycopodiopsida</taxon>
        <taxon>Lycopodiales</taxon>
        <taxon>Lycopodiaceae</taxon>
        <taxon>Lycopodioideae</taxon>
        <taxon>Diphasiastrum</taxon>
    </lineage>
</organism>
<accession>A0ACC2CXS0</accession>
<evidence type="ECO:0000313" key="1">
    <source>
        <dbReference type="EMBL" id="KAJ7546792.1"/>
    </source>
</evidence>
<gene>
    <name evidence="1" type="ORF">O6H91_08G054800</name>
</gene>